<keyword evidence="9" id="KW-1185">Reference proteome</keyword>
<reference evidence="9" key="1">
    <citation type="journal article" date="2019" name="Int. J. Syst. Evol. Microbiol.">
        <title>The Global Catalogue of Microorganisms (GCM) 10K type strain sequencing project: providing services to taxonomists for standard genome sequencing and annotation.</title>
        <authorList>
            <consortium name="The Broad Institute Genomics Platform"/>
            <consortium name="The Broad Institute Genome Sequencing Center for Infectious Disease"/>
            <person name="Wu L."/>
            <person name="Ma J."/>
        </authorList>
    </citation>
    <scope>NUCLEOTIDE SEQUENCE [LARGE SCALE GENOMIC DNA]</scope>
    <source>
        <strain evidence="9">JCM 17687</strain>
    </source>
</reference>
<evidence type="ECO:0000313" key="9">
    <source>
        <dbReference type="Proteomes" id="UP001500427"/>
    </source>
</evidence>
<feature type="transmembrane region" description="Helical" evidence="6">
    <location>
        <begin position="112"/>
        <end position="137"/>
    </location>
</feature>
<dbReference type="PANTHER" id="PTHR34820:SF4">
    <property type="entry name" value="INNER MEMBRANE PROTEIN YEBZ"/>
    <property type="match status" value="1"/>
</dbReference>
<dbReference type="PANTHER" id="PTHR34820">
    <property type="entry name" value="INNER MEMBRANE PROTEIN YEBZ"/>
    <property type="match status" value="1"/>
</dbReference>
<sequence>MATLERDGLVGPRRDTGGTGGAVVTAGVAAAGAVVVGLLACVVAARFTGAADPLTGGLSDAGPVVRWSLPLVRVVHDLAASLTIGALLLAGTMIPGRTREESAALDEPRRAAAFRLATTSAFVWAVAGAVGVVFTFADAAGMPLGDPAFGASLANSVWAIEPLRVGLISAVAAFVVASVAAVSRARSVAVALTVVSAFGVLVLGLAGHAGGSSDHETAVNAIAAHLLGATVWVGGLLALVLLHRRLGGALAVVARRYSAVALWCFVALGLSGVMSASTRLGSWSDLTSPYGVLVLVKVAAFVALGAAGAWHRRTTLDRIDAIDATAGRASRGDGPPDGRGRLFLRLATAETLLMGLAVGVATALARSEPPVPETVADPSPALALTGFPAPPAPTAMSWLTAWQVEWLFLATAVVAIGVYVAGVVRLRRRGDAWPVLRTVGWVSGWLLFAYATNGVLGIYGRVAFSWHMTLHMTEAMVVPILLVLGAPVTLALRTVRPRRDGTLGPREMILAAVHSPLFRVLGNPIFAAAFFFMSLVVFYYSGLFELALSTHTGHLLMTAHFVLTGYLFAWVLVGIDPGPKRWSPPLRLVVLFATVSFHAFFGVAMISGTTILGGDFFQTIRIPWVGDVLADQRYGGGVAWAIGELPSLVLALTVALQWFRTDRAESVRSDRRADRDGDVELTAYNARLAAMARRDERPTS</sequence>
<evidence type="ECO:0000256" key="5">
    <source>
        <dbReference type="ARBA" id="ARBA00023136"/>
    </source>
</evidence>
<evidence type="ECO:0000256" key="1">
    <source>
        <dbReference type="ARBA" id="ARBA00004651"/>
    </source>
</evidence>
<feature type="transmembrane region" description="Helical" evidence="6">
    <location>
        <begin position="585"/>
        <end position="606"/>
    </location>
</feature>
<feature type="transmembrane region" description="Helical" evidence="6">
    <location>
        <begin position="163"/>
        <end position="182"/>
    </location>
</feature>
<dbReference type="RefSeq" id="WP_345507985.1">
    <property type="nucleotide sequence ID" value="NZ_BAABIW010000017.1"/>
</dbReference>
<feature type="transmembrane region" description="Helical" evidence="6">
    <location>
        <begin position="552"/>
        <end position="573"/>
    </location>
</feature>
<evidence type="ECO:0000259" key="7">
    <source>
        <dbReference type="Pfam" id="PF05425"/>
    </source>
</evidence>
<feature type="transmembrane region" description="Helical" evidence="6">
    <location>
        <begin position="290"/>
        <end position="310"/>
    </location>
</feature>
<dbReference type="Proteomes" id="UP001500427">
    <property type="component" value="Unassembled WGS sequence"/>
</dbReference>
<keyword evidence="5 6" id="KW-0472">Membrane</keyword>
<dbReference type="Pfam" id="PF09678">
    <property type="entry name" value="Caa3_CtaG"/>
    <property type="match status" value="1"/>
</dbReference>
<keyword evidence="4 6" id="KW-1133">Transmembrane helix</keyword>
<feature type="transmembrane region" description="Helical" evidence="6">
    <location>
        <begin position="21"/>
        <end position="47"/>
    </location>
</feature>
<feature type="transmembrane region" description="Helical" evidence="6">
    <location>
        <begin position="222"/>
        <end position="242"/>
    </location>
</feature>
<dbReference type="InterPro" id="IPR032694">
    <property type="entry name" value="CopC/D"/>
</dbReference>
<dbReference type="InterPro" id="IPR019108">
    <property type="entry name" value="Caa3_assmbl_CtaG-rel"/>
</dbReference>
<evidence type="ECO:0000313" key="8">
    <source>
        <dbReference type="EMBL" id="GAA5029892.1"/>
    </source>
</evidence>
<feature type="transmembrane region" description="Helical" evidence="6">
    <location>
        <begin position="476"/>
        <end position="495"/>
    </location>
</feature>
<protein>
    <submittedName>
        <fullName evidence="8">Cytochrome c oxidase assembly protein</fullName>
    </submittedName>
</protein>
<keyword evidence="2" id="KW-1003">Cell membrane</keyword>
<evidence type="ECO:0000256" key="2">
    <source>
        <dbReference type="ARBA" id="ARBA00022475"/>
    </source>
</evidence>
<feature type="transmembrane region" description="Helical" evidence="6">
    <location>
        <begin position="438"/>
        <end position="464"/>
    </location>
</feature>
<feature type="transmembrane region" description="Helical" evidence="6">
    <location>
        <begin position="406"/>
        <end position="426"/>
    </location>
</feature>
<proteinExistence type="predicted"/>
<feature type="transmembrane region" description="Helical" evidence="6">
    <location>
        <begin position="254"/>
        <end position="278"/>
    </location>
</feature>
<feature type="transmembrane region" description="Helical" evidence="6">
    <location>
        <begin position="516"/>
        <end position="540"/>
    </location>
</feature>
<feature type="transmembrane region" description="Helical" evidence="6">
    <location>
        <begin position="189"/>
        <end position="210"/>
    </location>
</feature>
<dbReference type="Pfam" id="PF05425">
    <property type="entry name" value="CopD"/>
    <property type="match status" value="1"/>
</dbReference>
<feature type="transmembrane region" description="Helical" evidence="6">
    <location>
        <begin position="342"/>
        <end position="365"/>
    </location>
</feature>
<evidence type="ECO:0000256" key="6">
    <source>
        <dbReference type="SAM" id="Phobius"/>
    </source>
</evidence>
<evidence type="ECO:0000256" key="4">
    <source>
        <dbReference type="ARBA" id="ARBA00022989"/>
    </source>
</evidence>
<evidence type="ECO:0000256" key="3">
    <source>
        <dbReference type="ARBA" id="ARBA00022692"/>
    </source>
</evidence>
<feature type="domain" description="Copper resistance protein D" evidence="7">
    <location>
        <begin position="253"/>
        <end position="364"/>
    </location>
</feature>
<dbReference type="InterPro" id="IPR008457">
    <property type="entry name" value="Cu-R_CopD_dom"/>
</dbReference>
<comment type="caution">
    <text evidence="8">The sequence shown here is derived from an EMBL/GenBank/DDBJ whole genome shotgun (WGS) entry which is preliminary data.</text>
</comment>
<name>A0ABP9JET8_9MICO</name>
<feature type="transmembrane region" description="Helical" evidence="6">
    <location>
        <begin position="638"/>
        <end position="659"/>
    </location>
</feature>
<dbReference type="EMBL" id="BAABIW010000017">
    <property type="protein sequence ID" value="GAA5029892.1"/>
    <property type="molecule type" value="Genomic_DNA"/>
</dbReference>
<accession>A0ABP9JET8</accession>
<keyword evidence="3 6" id="KW-0812">Transmembrane</keyword>
<gene>
    <name evidence="8" type="ORF">GCM10023258_26660</name>
</gene>
<organism evidence="8 9">
    <name type="scientific">Terrabacter aeriphilus</name>
    <dbReference type="NCBI Taxonomy" id="515662"/>
    <lineage>
        <taxon>Bacteria</taxon>
        <taxon>Bacillati</taxon>
        <taxon>Actinomycetota</taxon>
        <taxon>Actinomycetes</taxon>
        <taxon>Micrococcales</taxon>
        <taxon>Intrasporangiaceae</taxon>
        <taxon>Terrabacter</taxon>
    </lineage>
</organism>
<comment type="subcellular location">
    <subcellularLocation>
        <location evidence="1">Cell membrane</location>
        <topology evidence="1">Multi-pass membrane protein</topology>
    </subcellularLocation>
</comment>